<evidence type="ECO:0000313" key="3">
    <source>
        <dbReference type="EMBL" id="MBV2361400.1"/>
    </source>
</evidence>
<evidence type="ECO:0000256" key="1">
    <source>
        <dbReference type="SAM" id="MobiDB-lite"/>
    </source>
</evidence>
<dbReference type="Proteomes" id="UP001166293">
    <property type="component" value="Unassembled WGS sequence"/>
</dbReference>
<gene>
    <name evidence="3" type="ORF">KUH32_16670</name>
</gene>
<feature type="region of interest" description="Disordered" evidence="1">
    <location>
        <begin position="88"/>
        <end position="127"/>
    </location>
</feature>
<comment type="caution">
    <text evidence="3">The sequence shown here is derived from an EMBL/GenBank/DDBJ whole genome shotgun (WGS) entry which is preliminary data.</text>
</comment>
<sequence>MIDLVRADPLGLTLVSGKAEGAERVAILADGAVVAEEPVLADGRFAMFVDLVLDRDPVILTLRAVRDGETVDSDGEVIVTPPAPALARAAPVATGTAQPGQDADASSSESAPAVTAETGVSDAARPGVSVVGTAPASAAAPQPGTAATVDSTTAAPGLARDATPLAVDSTPPTQPTAPAVLLSNAAGIEVLQAAPLPPSGVALDAITYDAEGDVFLAGRGAQSGFLRIYLDNAPVTTSRIREDGRWRVALPEIDTGTYTLRVDQLDAAGAVIARVESPFLREEPAILAAARDADAPVSAVTVQPGNTLWAIARSRYGEGTAYVRVFEANADQIRDPDLIYPGQVFSLPD</sequence>
<dbReference type="CDD" id="cd00118">
    <property type="entry name" value="LysM"/>
    <property type="match status" value="1"/>
</dbReference>
<reference evidence="3" key="1">
    <citation type="submission" date="2021-06" db="EMBL/GenBank/DDBJ databases">
        <title>Thalassococcus sp. CAU 1522 isolated from sea sand, Republic of Korea.</title>
        <authorList>
            <person name="Kim W."/>
        </authorList>
    </citation>
    <scope>NUCLEOTIDE SEQUENCE</scope>
    <source>
        <strain evidence="3">CAU 1522</strain>
    </source>
</reference>
<dbReference type="PROSITE" id="PS51782">
    <property type="entry name" value="LYSM"/>
    <property type="match status" value="1"/>
</dbReference>
<feature type="domain" description="LysM" evidence="2">
    <location>
        <begin position="298"/>
        <end position="347"/>
    </location>
</feature>
<dbReference type="SMART" id="SM00257">
    <property type="entry name" value="LysM"/>
    <property type="match status" value="1"/>
</dbReference>
<dbReference type="Pfam" id="PF01476">
    <property type="entry name" value="LysM"/>
    <property type="match status" value="1"/>
</dbReference>
<accession>A0ABS6NBL5</accession>
<name>A0ABS6NBL5_9RHOB</name>
<dbReference type="InterPro" id="IPR018392">
    <property type="entry name" value="LysM"/>
</dbReference>
<dbReference type="EMBL" id="JAHRWL010000002">
    <property type="protein sequence ID" value="MBV2361400.1"/>
    <property type="molecule type" value="Genomic_DNA"/>
</dbReference>
<feature type="compositionally biased region" description="Low complexity" evidence="1">
    <location>
        <begin position="88"/>
        <end position="113"/>
    </location>
</feature>
<protein>
    <submittedName>
        <fullName evidence="3">LysM peptidoglycan-binding domain-containing protein</fullName>
    </submittedName>
</protein>
<dbReference type="InterPro" id="IPR052196">
    <property type="entry name" value="Bact_Kbp"/>
</dbReference>
<organism evidence="3 4">
    <name type="scientific">Thalassococcus arenae</name>
    <dbReference type="NCBI Taxonomy" id="2851652"/>
    <lineage>
        <taxon>Bacteria</taxon>
        <taxon>Pseudomonadati</taxon>
        <taxon>Pseudomonadota</taxon>
        <taxon>Alphaproteobacteria</taxon>
        <taxon>Rhodobacterales</taxon>
        <taxon>Roseobacteraceae</taxon>
        <taxon>Thalassococcus</taxon>
    </lineage>
</organism>
<dbReference type="PANTHER" id="PTHR34700:SF4">
    <property type="entry name" value="PHAGE-LIKE ELEMENT PBSX PROTEIN XKDP"/>
    <property type="match status" value="1"/>
</dbReference>
<evidence type="ECO:0000259" key="2">
    <source>
        <dbReference type="PROSITE" id="PS51782"/>
    </source>
</evidence>
<evidence type="ECO:0000313" key="4">
    <source>
        <dbReference type="Proteomes" id="UP001166293"/>
    </source>
</evidence>
<proteinExistence type="predicted"/>
<dbReference type="PANTHER" id="PTHR34700">
    <property type="entry name" value="POTASSIUM BINDING PROTEIN KBP"/>
    <property type="match status" value="1"/>
</dbReference>
<keyword evidence="4" id="KW-1185">Reference proteome</keyword>